<dbReference type="VEuPathDB" id="TriTrypDB:ECC02_002866"/>
<dbReference type="InterPro" id="IPR002478">
    <property type="entry name" value="PUA"/>
</dbReference>
<dbReference type="PANTHER" id="PTHR22798:SF0">
    <property type="entry name" value="MALIGNANT T-CELL-AMPLIFIED SEQUENCE 1"/>
    <property type="match status" value="1"/>
</dbReference>
<evidence type="ECO:0000259" key="5">
    <source>
        <dbReference type="SMART" id="SM00359"/>
    </source>
</evidence>
<proteinExistence type="predicted"/>
<dbReference type="AlphaFoldDB" id="A0A7J6YB44"/>
<feature type="domain" description="PUA" evidence="5">
    <location>
        <begin position="137"/>
        <end position="216"/>
    </location>
</feature>
<evidence type="ECO:0000256" key="2">
    <source>
        <dbReference type="ARBA" id="ARBA00022490"/>
    </source>
</evidence>
<dbReference type="CDD" id="cd21155">
    <property type="entry name" value="PUA_MCTS-1-like"/>
    <property type="match status" value="1"/>
</dbReference>
<dbReference type="PROSITE" id="PS50890">
    <property type="entry name" value="PUA"/>
    <property type="match status" value="1"/>
</dbReference>
<dbReference type="CDD" id="cd11609">
    <property type="entry name" value="MCT1_N"/>
    <property type="match status" value="1"/>
</dbReference>
<dbReference type="Pfam" id="PF01472">
    <property type="entry name" value="PUA"/>
    <property type="match status" value="1"/>
</dbReference>
<dbReference type="SMART" id="SM00359">
    <property type="entry name" value="PUA"/>
    <property type="match status" value="1"/>
</dbReference>
<evidence type="ECO:0000313" key="7">
    <source>
        <dbReference type="Proteomes" id="UP000583944"/>
    </source>
</evidence>
<feature type="chain" id="PRO_5029785822" description="PUA domain-containing protein" evidence="4">
    <location>
        <begin position="21"/>
        <end position="233"/>
    </location>
</feature>
<dbReference type="PIRSF" id="PIRSF005067">
    <property type="entry name" value="Tma_RNA-bind_prd"/>
    <property type="match status" value="1"/>
</dbReference>
<accession>A0A7J6YB44</accession>
<dbReference type="Proteomes" id="UP000583944">
    <property type="component" value="Unassembled WGS sequence"/>
</dbReference>
<gene>
    <name evidence="6" type="ORF">ECC02_002866</name>
</gene>
<dbReference type="PANTHER" id="PTHR22798">
    <property type="entry name" value="MCT-1 PROTEIN"/>
    <property type="match status" value="1"/>
</dbReference>
<dbReference type="GO" id="GO:0003723">
    <property type="term" value="F:RNA binding"/>
    <property type="evidence" value="ECO:0007669"/>
    <property type="project" value="InterPro"/>
</dbReference>
<evidence type="ECO:0000256" key="3">
    <source>
        <dbReference type="PIRNR" id="PIRNR005067"/>
    </source>
</evidence>
<protein>
    <recommendedName>
        <fullName evidence="5">PUA domain-containing protein</fullName>
    </recommendedName>
</protein>
<dbReference type="VEuPathDB" id="TriTrypDB:BCY84_12942"/>
<dbReference type="EMBL" id="JABDHM010000015">
    <property type="protein sequence ID" value="KAF5223971.1"/>
    <property type="molecule type" value="Genomic_DNA"/>
</dbReference>
<keyword evidence="4" id="KW-0732">Signal</keyword>
<reference evidence="6 7" key="1">
    <citation type="journal article" date="2019" name="Genome Biol. Evol.">
        <title>Nanopore Sequencing Significantly Improves Genome Assembly of the Protozoan Parasite Trypanosoma cruzi.</title>
        <authorList>
            <person name="Diaz-Viraque F."/>
            <person name="Pita S."/>
            <person name="Greif G."/>
            <person name="de Souza R.C.M."/>
            <person name="Iraola G."/>
            <person name="Robello C."/>
        </authorList>
    </citation>
    <scope>NUCLEOTIDE SEQUENCE [LARGE SCALE GENOMIC DNA]</scope>
    <source>
        <strain evidence="6 7">Berenice</strain>
    </source>
</reference>
<dbReference type="InterPro" id="IPR041366">
    <property type="entry name" value="Pre-PUA"/>
</dbReference>
<organism evidence="6 7">
    <name type="scientific">Trypanosoma cruzi</name>
    <dbReference type="NCBI Taxonomy" id="5693"/>
    <lineage>
        <taxon>Eukaryota</taxon>
        <taxon>Discoba</taxon>
        <taxon>Euglenozoa</taxon>
        <taxon>Kinetoplastea</taxon>
        <taxon>Metakinetoplastina</taxon>
        <taxon>Trypanosomatida</taxon>
        <taxon>Trypanosomatidae</taxon>
        <taxon>Trypanosoma</taxon>
        <taxon>Schizotrypanum</taxon>
    </lineage>
</organism>
<sequence>MMSNFFFFSFFFPCPQFLLNQLEFAGNYSWVWSESFSMSSADLFKKFTLQNVAQIANSSHREQMQVRHDLAEQYPQLADFWEDIMPRKSDIMLVRCHDQVHCVTLVSAQPEVLFFNHHSGPYIPHLKLLHKYPFILQRHQVDVGACKHVLSGANIMCPGLTSKGGYITPEIPAGQLVAVYVETKEHAVAIGKTLMSSEEIKKVNSGPCIENIHHVGDGLWMNRVLSASHIGAR</sequence>
<name>A0A7J6YB44_TRYCR</name>
<dbReference type="InterPro" id="IPR015947">
    <property type="entry name" value="PUA-like_sf"/>
</dbReference>
<dbReference type="Pfam" id="PF17832">
    <property type="entry name" value="Pre-PUA"/>
    <property type="match status" value="1"/>
</dbReference>
<dbReference type="InterPro" id="IPR016437">
    <property type="entry name" value="MCT-1/Tma20"/>
</dbReference>
<evidence type="ECO:0000256" key="1">
    <source>
        <dbReference type="ARBA" id="ARBA00004496"/>
    </source>
</evidence>
<comment type="caution">
    <text evidence="6">The sequence shown here is derived from an EMBL/GenBank/DDBJ whole genome shotgun (WGS) entry which is preliminary data.</text>
</comment>
<feature type="signal peptide" evidence="4">
    <location>
        <begin position="1"/>
        <end position="20"/>
    </location>
</feature>
<dbReference type="InterPro" id="IPR004521">
    <property type="entry name" value="Uncharacterised_CHP00451"/>
</dbReference>
<comment type="subcellular location">
    <subcellularLocation>
        <location evidence="1 3">Cytoplasm</location>
    </subcellularLocation>
</comment>
<dbReference type="SUPFAM" id="SSF88697">
    <property type="entry name" value="PUA domain-like"/>
    <property type="match status" value="1"/>
</dbReference>
<dbReference type="GO" id="GO:0001731">
    <property type="term" value="P:formation of translation preinitiation complex"/>
    <property type="evidence" value="ECO:0007669"/>
    <property type="project" value="TreeGrafter"/>
</dbReference>
<dbReference type="NCBIfam" id="TIGR00451">
    <property type="entry name" value="unchar_dom_2"/>
    <property type="match status" value="1"/>
</dbReference>
<evidence type="ECO:0000256" key="4">
    <source>
        <dbReference type="SAM" id="SignalP"/>
    </source>
</evidence>
<evidence type="ECO:0000313" key="6">
    <source>
        <dbReference type="EMBL" id="KAF5223971.1"/>
    </source>
</evidence>
<dbReference type="GO" id="GO:0005737">
    <property type="term" value="C:cytoplasm"/>
    <property type="evidence" value="ECO:0007669"/>
    <property type="project" value="UniProtKB-SubCell"/>
</dbReference>
<dbReference type="Gene3D" id="3.10.400.20">
    <property type="match status" value="1"/>
</dbReference>
<keyword evidence="2 3" id="KW-0963">Cytoplasm</keyword>